<evidence type="ECO:0000313" key="4">
    <source>
        <dbReference type="Proteomes" id="UP000027318"/>
    </source>
</evidence>
<proteinExistence type="predicted"/>
<evidence type="ECO:0000256" key="2">
    <source>
        <dbReference type="SAM" id="Phobius"/>
    </source>
</evidence>
<dbReference type="Proteomes" id="UP000027318">
    <property type="component" value="Unassembled WGS sequence"/>
</dbReference>
<keyword evidence="2" id="KW-0472">Membrane</keyword>
<dbReference type="EMBL" id="JMSZ01000032">
    <property type="protein sequence ID" value="KDE38935.1"/>
    <property type="molecule type" value="Genomic_DNA"/>
</dbReference>
<reference evidence="3 4" key="1">
    <citation type="journal article" date="2005" name="Int. J. Syst. Evol. Microbiol.">
        <title>Nitrincola lacisaponensis gen. nov., sp. nov., a novel alkaliphilic bacterium isolated from an alkaline, saline lake.</title>
        <authorList>
            <person name="Dimitriu P.A."/>
            <person name="Shukla S.K."/>
            <person name="Conradt J."/>
            <person name="Marquez M.C."/>
            <person name="Ventosa A."/>
            <person name="Maglia A."/>
            <person name="Peyton B.M."/>
            <person name="Pinkart H.C."/>
            <person name="Mormile M.R."/>
        </authorList>
    </citation>
    <scope>NUCLEOTIDE SEQUENCE [LARGE SCALE GENOMIC DNA]</scope>
    <source>
        <strain evidence="3 4">4CA</strain>
    </source>
</reference>
<dbReference type="STRING" id="267850.ADINL_2064"/>
<protein>
    <submittedName>
        <fullName evidence="3">Uncharacterized protein</fullName>
    </submittedName>
</protein>
<feature type="coiled-coil region" evidence="1">
    <location>
        <begin position="107"/>
        <end position="141"/>
    </location>
</feature>
<keyword evidence="2" id="KW-1133">Transmembrane helix</keyword>
<dbReference type="OrthoDB" id="6087362at2"/>
<keyword evidence="1" id="KW-0175">Coiled coil</keyword>
<evidence type="ECO:0000256" key="1">
    <source>
        <dbReference type="SAM" id="Coils"/>
    </source>
</evidence>
<name>A0A063Y1A8_9GAMM</name>
<gene>
    <name evidence="3" type="ORF">ADINL_2064</name>
</gene>
<organism evidence="3 4">
    <name type="scientific">Nitrincola lacisaponensis</name>
    <dbReference type="NCBI Taxonomy" id="267850"/>
    <lineage>
        <taxon>Bacteria</taxon>
        <taxon>Pseudomonadati</taxon>
        <taxon>Pseudomonadota</taxon>
        <taxon>Gammaproteobacteria</taxon>
        <taxon>Oceanospirillales</taxon>
        <taxon>Oceanospirillaceae</taxon>
        <taxon>Nitrincola</taxon>
    </lineage>
</organism>
<feature type="transmembrane region" description="Helical" evidence="2">
    <location>
        <begin position="24"/>
        <end position="48"/>
    </location>
</feature>
<comment type="caution">
    <text evidence="3">The sequence shown here is derived from an EMBL/GenBank/DDBJ whole genome shotgun (WGS) entry which is preliminary data.</text>
</comment>
<dbReference type="RefSeq" id="WP_036547432.1">
    <property type="nucleotide sequence ID" value="NZ_JMSZ01000032.1"/>
</dbReference>
<accession>A0A063Y1A8</accession>
<evidence type="ECO:0000313" key="3">
    <source>
        <dbReference type="EMBL" id="KDE38935.1"/>
    </source>
</evidence>
<keyword evidence="2" id="KW-0812">Transmembrane</keyword>
<keyword evidence="4" id="KW-1185">Reference proteome</keyword>
<dbReference type="AlphaFoldDB" id="A0A063Y1A8"/>
<sequence length="278" mass="31916">MATDEKDQSPAESAGGKQANKKKLMLFITAPVAVILVGTLGFFAFGALQSQHERNQVDLEKFGFDLRGTSQFERSEGILGETQLPSTFGTENLTPAERVVHSLVRDRENLIIENRTLRQQIEALEAQLQSYEEDRRMAEYFMPENFNQELQRVERMLLTYLRQSADAQRFSNFRLEIMAAAGRMEYQRFVEANMLMLDAVQRTEIVVDFLPAFMFCVGDAIDLAANSFNEEREIRDFFGNPEQQRLSPEIQEDLDIVLPPCQRELRQGLNTHMAHLLD</sequence>